<gene>
    <name evidence="2" type="ORF">SAMN04488514_10332</name>
</gene>
<accession>A0A1G9N570</accession>
<dbReference type="InterPro" id="IPR005532">
    <property type="entry name" value="SUMF_dom"/>
</dbReference>
<keyword evidence="3" id="KW-1185">Reference proteome</keyword>
<dbReference type="RefSeq" id="WP_089887247.1">
    <property type="nucleotide sequence ID" value="NZ_FNGV01000003.1"/>
</dbReference>
<reference evidence="2 3" key="1">
    <citation type="submission" date="2016-10" db="EMBL/GenBank/DDBJ databases">
        <authorList>
            <person name="de Groot N.N."/>
        </authorList>
    </citation>
    <scope>NUCLEOTIDE SEQUENCE [LARGE SCALE GENOMIC DNA]</scope>
    <source>
        <strain evidence="2 3">DSM 19886</strain>
    </source>
</reference>
<evidence type="ECO:0000313" key="3">
    <source>
        <dbReference type="Proteomes" id="UP000199440"/>
    </source>
</evidence>
<sequence>MKIFYTALIILIGTSPNFSQDLNEPPEGMVLVAEGGFIMGSKYGDHDEKPKQIAYTKAFFIDKYEISNTEFAKFDSSFKFPASKKDNAAIVTWSQADAYAKWAGKRLPTEKEWEKAARGIDGRVFPWGNTYDNTYVVWDQKSTRGTSIAKPASPYGCFDMAGGVWEWTADWYKPYPGNKTPMEQYGEKYKVMRGGSNFNNHSFIRTSQRYYLLPEKISNYPVGFRCVLDIEQK</sequence>
<dbReference type="PANTHER" id="PTHR23150">
    <property type="entry name" value="SULFATASE MODIFYING FACTOR 1, 2"/>
    <property type="match status" value="1"/>
</dbReference>
<dbReference type="EMBL" id="FNGV01000003">
    <property type="protein sequence ID" value="SDL81533.1"/>
    <property type="molecule type" value="Genomic_DNA"/>
</dbReference>
<dbReference type="PANTHER" id="PTHR23150:SF19">
    <property type="entry name" value="FORMYLGLYCINE-GENERATING ENZYME"/>
    <property type="match status" value="1"/>
</dbReference>
<dbReference type="InterPro" id="IPR051043">
    <property type="entry name" value="Sulfatase_Mod_Factor_Kinase"/>
</dbReference>
<organism evidence="2 3">
    <name type="scientific">Kriegella aquimaris</name>
    <dbReference type="NCBI Taxonomy" id="192904"/>
    <lineage>
        <taxon>Bacteria</taxon>
        <taxon>Pseudomonadati</taxon>
        <taxon>Bacteroidota</taxon>
        <taxon>Flavobacteriia</taxon>
        <taxon>Flavobacteriales</taxon>
        <taxon>Flavobacteriaceae</taxon>
        <taxon>Kriegella</taxon>
    </lineage>
</organism>
<evidence type="ECO:0000259" key="1">
    <source>
        <dbReference type="Pfam" id="PF03781"/>
    </source>
</evidence>
<name>A0A1G9N570_9FLAO</name>
<dbReference type="InterPro" id="IPR016187">
    <property type="entry name" value="CTDL_fold"/>
</dbReference>
<feature type="domain" description="Sulfatase-modifying factor enzyme-like" evidence="1">
    <location>
        <begin position="27"/>
        <end position="227"/>
    </location>
</feature>
<dbReference type="SUPFAM" id="SSF56436">
    <property type="entry name" value="C-type lectin-like"/>
    <property type="match status" value="1"/>
</dbReference>
<dbReference type="STRING" id="192904.SAMN04488514_10332"/>
<proteinExistence type="predicted"/>
<dbReference type="GO" id="GO:0120147">
    <property type="term" value="F:formylglycine-generating oxidase activity"/>
    <property type="evidence" value="ECO:0007669"/>
    <property type="project" value="TreeGrafter"/>
</dbReference>
<evidence type="ECO:0000313" key="2">
    <source>
        <dbReference type="EMBL" id="SDL81533.1"/>
    </source>
</evidence>
<dbReference type="Gene3D" id="3.90.1580.10">
    <property type="entry name" value="paralog of FGE (formylglycine-generating enzyme)"/>
    <property type="match status" value="1"/>
</dbReference>
<dbReference type="AlphaFoldDB" id="A0A1G9N570"/>
<dbReference type="InterPro" id="IPR042095">
    <property type="entry name" value="SUMF_sf"/>
</dbReference>
<dbReference type="Pfam" id="PF03781">
    <property type="entry name" value="FGE-sulfatase"/>
    <property type="match status" value="1"/>
</dbReference>
<dbReference type="OrthoDB" id="9768004at2"/>
<protein>
    <submittedName>
        <fullName evidence="2">Formylglycine-generating enzyme, required for sulfatase activity, contains SUMF1/FGE domain</fullName>
    </submittedName>
</protein>
<dbReference type="Proteomes" id="UP000199440">
    <property type="component" value="Unassembled WGS sequence"/>
</dbReference>